<comment type="caution">
    <text evidence="1">The sequence shown here is derived from an EMBL/GenBank/DDBJ whole genome shotgun (WGS) entry which is preliminary data.</text>
</comment>
<evidence type="ECO:0000313" key="1">
    <source>
        <dbReference type="EMBL" id="KAF2624678.1"/>
    </source>
</evidence>
<gene>
    <name evidence="1" type="ORF">BU25DRAFT_413226</name>
</gene>
<dbReference type="EMBL" id="MU006729">
    <property type="protein sequence ID" value="KAF2624678.1"/>
    <property type="molecule type" value="Genomic_DNA"/>
</dbReference>
<dbReference type="Proteomes" id="UP000799754">
    <property type="component" value="Unassembled WGS sequence"/>
</dbReference>
<name>A0ACB6RS99_9PLEO</name>
<accession>A0ACB6RS99</accession>
<sequence>MLPTRTVLGALCIALATISCQFSNSTLWLLSCNANCIVLSAAPHTHNAAPQPMSIQNAACE</sequence>
<proteinExistence type="predicted"/>
<evidence type="ECO:0000313" key="2">
    <source>
        <dbReference type="Proteomes" id="UP000799754"/>
    </source>
</evidence>
<reference evidence="1" key="1">
    <citation type="journal article" date="2020" name="Stud. Mycol.">
        <title>101 Dothideomycetes genomes: a test case for predicting lifestyles and emergence of pathogens.</title>
        <authorList>
            <person name="Haridas S."/>
            <person name="Albert R."/>
            <person name="Binder M."/>
            <person name="Bloem J."/>
            <person name="Labutti K."/>
            <person name="Salamov A."/>
            <person name="Andreopoulos B."/>
            <person name="Baker S."/>
            <person name="Barry K."/>
            <person name="Bills G."/>
            <person name="Bluhm B."/>
            <person name="Cannon C."/>
            <person name="Castanera R."/>
            <person name="Culley D."/>
            <person name="Daum C."/>
            <person name="Ezra D."/>
            <person name="Gonzalez J."/>
            <person name="Henrissat B."/>
            <person name="Kuo A."/>
            <person name="Liang C."/>
            <person name="Lipzen A."/>
            <person name="Lutzoni F."/>
            <person name="Magnuson J."/>
            <person name="Mondo S."/>
            <person name="Nolan M."/>
            <person name="Ohm R."/>
            <person name="Pangilinan J."/>
            <person name="Park H.-J."/>
            <person name="Ramirez L."/>
            <person name="Alfaro M."/>
            <person name="Sun H."/>
            <person name="Tritt A."/>
            <person name="Yoshinaga Y."/>
            <person name="Zwiers L.-H."/>
            <person name="Turgeon B."/>
            <person name="Goodwin S."/>
            <person name="Spatafora J."/>
            <person name="Crous P."/>
            <person name="Grigoriev I."/>
        </authorList>
    </citation>
    <scope>NUCLEOTIDE SEQUENCE</scope>
    <source>
        <strain evidence="1">CBS 525.71</strain>
    </source>
</reference>
<keyword evidence="2" id="KW-1185">Reference proteome</keyword>
<protein>
    <submittedName>
        <fullName evidence="1">Uncharacterized protein</fullName>
    </submittedName>
</protein>
<organism evidence="1 2">
    <name type="scientific">Macroventuria anomochaeta</name>
    <dbReference type="NCBI Taxonomy" id="301207"/>
    <lineage>
        <taxon>Eukaryota</taxon>
        <taxon>Fungi</taxon>
        <taxon>Dikarya</taxon>
        <taxon>Ascomycota</taxon>
        <taxon>Pezizomycotina</taxon>
        <taxon>Dothideomycetes</taxon>
        <taxon>Pleosporomycetidae</taxon>
        <taxon>Pleosporales</taxon>
        <taxon>Pleosporineae</taxon>
        <taxon>Didymellaceae</taxon>
        <taxon>Macroventuria</taxon>
    </lineage>
</organism>